<gene>
    <name evidence="1" type="ORF">M407DRAFT_240818</name>
</gene>
<dbReference type="EMBL" id="KN822945">
    <property type="protein sequence ID" value="KIO33923.1"/>
    <property type="molecule type" value="Genomic_DNA"/>
</dbReference>
<accession>A0A0C3LIU8</accession>
<reference evidence="2" key="2">
    <citation type="submission" date="2015-01" db="EMBL/GenBank/DDBJ databases">
        <title>Evolutionary Origins and Diversification of the Mycorrhizal Mutualists.</title>
        <authorList>
            <consortium name="DOE Joint Genome Institute"/>
            <consortium name="Mycorrhizal Genomics Consortium"/>
            <person name="Kohler A."/>
            <person name="Kuo A."/>
            <person name="Nagy L.G."/>
            <person name="Floudas D."/>
            <person name="Copeland A."/>
            <person name="Barry K.W."/>
            <person name="Cichocki N."/>
            <person name="Veneault-Fourrey C."/>
            <person name="LaButti K."/>
            <person name="Lindquist E.A."/>
            <person name="Lipzen A."/>
            <person name="Lundell T."/>
            <person name="Morin E."/>
            <person name="Murat C."/>
            <person name="Riley R."/>
            <person name="Ohm R."/>
            <person name="Sun H."/>
            <person name="Tunlid A."/>
            <person name="Henrissat B."/>
            <person name="Grigoriev I.V."/>
            <person name="Hibbett D.S."/>
            <person name="Martin F."/>
        </authorList>
    </citation>
    <scope>NUCLEOTIDE SEQUENCE [LARGE SCALE GENOMIC DNA]</scope>
    <source>
        <strain evidence="2">MUT 4182</strain>
    </source>
</reference>
<proteinExistence type="predicted"/>
<evidence type="ECO:0000313" key="2">
    <source>
        <dbReference type="Proteomes" id="UP000054248"/>
    </source>
</evidence>
<organism evidence="1 2">
    <name type="scientific">Tulasnella calospora MUT 4182</name>
    <dbReference type="NCBI Taxonomy" id="1051891"/>
    <lineage>
        <taxon>Eukaryota</taxon>
        <taxon>Fungi</taxon>
        <taxon>Dikarya</taxon>
        <taxon>Basidiomycota</taxon>
        <taxon>Agaricomycotina</taxon>
        <taxon>Agaricomycetes</taxon>
        <taxon>Cantharellales</taxon>
        <taxon>Tulasnellaceae</taxon>
        <taxon>Tulasnella</taxon>
    </lineage>
</organism>
<sequence length="67" mass="7305">MIATVSLHSFPCIPSFIVFTYLQSGPVHQVMNNIANIICQAESLATTHDPQPAEACWSTKANQLCSK</sequence>
<keyword evidence="2" id="KW-1185">Reference proteome</keyword>
<dbReference type="HOGENOM" id="CLU_2814324_0_0_1"/>
<dbReference type="Proteomes" id="UP000054248">
    <property type="component" value="Unassembled WGS sequence"/>
</dbReference>
<dbReference type="AlphaFoldDB" id="A0A0C3LIU8"/>
<reference evidence="1 2" key="1">
    <citation type="submission" date="2014-04" db="EMBL/GenBank/DDBJ databases">
        <authorList>
            <consortium name="DOE Joint Genome Institute"/>
            <person name="Kuo A."/>
            <person name="Girlanda M."/>
            <person name="Perotto S."/>
            <person name="Kohler A."/>
            <person name="Nagy L.G."/>
            <person name="Floudas D."/>
            <person name="Copeland A."/>
            <person name="Barry K.W."/>
            <person name="Cichocki N."/>
            <person name="Veneault-Fourrey C."/>
            <person name="LaButti K."/>
            <person name="Lindquist E.A."/>
            <person name="Lipzen A."/>
            <person name="Lundell T."/>
            <person name="Morin E."/>
            <person name="Murat C."/>
            <person name="Sun H."/>
            <person name="Tunlid A."/>
            <person name="Henrissat B."/>
            <person name="Grigoriev I.V."/>
            <person name="Hibbett D.S."/>
            <person name="Martin F."/>
            <person name="Nordberg H.P."/>
            <person name="Cantor M.N."/>
            <person name="Hua S.X."/>
        </authorList>
    </citation>
    <scope>NUCLEOTIDE SEQUENCE [LARGE SCALE GENOMIC DNA]</scope>
    <source>
        <strain evidence="1 2">MUT 4182</strain>
    </source>
</reference>
<protein>
    <submittedName>
        <fullName evidence="1">Uncharacterized protein</fullName>
    </submittedName>
</protein>
<name>A0A0C3LIU8_9AGAM</name>
<evidence type="ECO:0000313" key="1">
    <source>
        <dbReference type="EMBL" id="KIO33923.1"/>
    </source>
</evidence>